<organism evidence="14 15">
    <name type="scientific">Dyadobacter jejuensis</name>
    <dbReference type="NCBI Taxonomy" id="1082580"/>
    <lineage>
        <taxon>Bacteria</taxon>
        <taxon>Pseudomonadati</taxon>
        <taxon>Bacteroidota</taxon>
        <taxon>Cytophagia</taxon>
        <taxon>Cytophagales</taxon>
        <taxon>Spirosomataceae</taxon>
        <taxon>Dyadobacter</taxon>
    </lineage>
</organism>
<dbReference type="NCBIfam" id="NF000942">
    <property type="entry name" value="PRK00094.1-4"/>
    <property type="match status" value="1"/>
</dbReference>
<keyword evidence="9 10" id="KW-0520">NAD</keyword>
<dbReference type="GO" id="GO:0141153">
    <property type="term" value="F:glycerol-3-phosphate dehydrogenase (NADP+) activity"/>
    <property type="evidence" value="ECO:0007669"/>
    <property type="project" value="RHEA"/>
</dbReference>
<feature type="domain" description="Glycerol-3-phosphate dehydrogenase NAD-dependent N-terminal" evidence="12">
    <location>
        <begin position="29"/>
        <end position="188"/>
    </location>
</feature>
<keyword evidence="5" id="KW-0594">Phospholipid biosynthesis</keyword>
<evidence type="ECO:0000256" key="8">
    <source>
        <dbReference type="PIRSR" id="PIRSR000114-2"/>
    </source>
</evidence>
<evidence type="ECO:0000313" key="15">
    <source>
        <dbReference type="Proteomes" id="UP000245880"/>
    </source>
</evidence>
<dbReference type="PROSITE" id="PS00957">
    <property type="entry name" value="NAD_G3PDH"/>
    <property type="match status" value="1"/>
</dbReference>
<feature type="binding site" evidence="8">
    <location>
        <position position="134"/>
    </location>
    <ligand>
        <name>substrate</name>
    </ligand>
</feature>
<feature type="binding site" evidence="9">
    <location>
        <position position="111"/>
    </location>
    <ligand>
        <name>NAD(+)</name>
        <dbReference type="ChEBI" id="CHEBI:57540"/>
    </ligand>
</feature>
<protein>
    <recommendedName>
        <fullName evidence="11">Glycerol-3-phosphate dehydrogenase</fullName>
        <ecNumber evidence="11">1.1.1.94</ecNumber>
    </recommendedName>
</protein>
<feature type="active site" description="Proton acceptor" evidence="7">
    <location>
        <position position="219"/>
    </location>
</feature>
<evidence type="ECO:0000256" key="2">
    <source>
        <dbReference type="ARBA" id="ARBA00022516"/>
    </source>
</evidence>
<gene>
    <name evidence="14" type="ORF">CLV98_101853</name>
</gene>
<dbReference type="InterPro" id="IPR011128">
    <property type="entry name" value="G3P_DH_NAD-dep_N"/>
</dbReference>
<dbReference type="InterPro" id="IPR006168">
    <property type="entry name" value="G3P_DH_NAD-dep"/>
</dbReference>
<dbReference type="Pfam" id="PF01210">
    <property type="entry name" value="NAD_Gly3P_dh_N"/>
    <property type="match status" value="1"/>
</dbReference>
<comment type="caution">
    <text evidence="14">The sequence shown here is derived from an EMBL/GenBank/DDBJ whole genome shotgun (WGS) entry which is preliminary data.</text>
</comment>
<keyword evidence="4" id="KW-0443">Lipid metabolism</keyword>
<evidence type="ECO:0000256" key="10">
    <source>
        <dbReference type="RuleBase" id="RU000437"/>
    </source>
</evidence>
<keyword evidence="6" id="KW-1208">Phospholipid metabolism</keyword>
<dbReference type="PIRSF" id="PIRSF000114">
    <property type="entry name" value="Glycerol-3-P_dh"/>
    <property type="match status" value="1"/>
</dbReference>
<evidence type="ECO:0000256" key="4">
    <source>
        <dbReference type="ARBA" id="ARBA00023098"/>
    </source>
</evidence>
<dbReference type="InterPro" id="IPR013328">
    <property type="entry name" value="6PGD_dom2"/>
</dbReference>
<sequence length="356" mass="39151">MGTEVLKRIKNKILGIEAEHMMAIEGLTKIAVIGGGSWATAIVKILTEQSHVQIRWWLRNKADIQHIRQFHHNPSYLSDVHLPPKKIKVYEQVAEALKGSHFVILAVPAAFIRDSLAGLQARHFHGKVIVSAIKGMIPQENLLVTDWMAATYGVPLEQTCVIAGPCHAEEVALEKQSFLTIASTNLSTAASFAKYMTCRFVAARPLGDLYGVEYAAVMKNIVAMACGITHGLGYGDNFQAVLVANAMQEIGRFVSTLDPRERELTSSAYLGDLLVTSYSQFSRNRLFGNMIGRGYSVKAAQLEMKMIAEGYYATRSIMELNKAYAVSLPITQAVHAILYADQSPAAVMEDLKNHLA</sequence>
<evidence type="ECO:0000256" key="6">
    <source>
        <dbReference type="ARBA" id="ARBA00023264"/>
    </source>
</evidence>
<evidence type="ECO:0000259" key="13">
    <source>
        <dbReference type="Pfam" id="PF07479"/>
    </source>
</evidence>
<accession>A0A316AT24</accession>
<dbReference type="EMBL" id="QGDT01000001">
    <property type="protein sequence ID" value="PWJ60668.1"/>
    <property type="molecule type" value="Genomic_DNA"/>
</dbReference>
<evidence type="ECO:0000256" key="1">
    <source>
        <dbReference type="ARBA" id="ARBA00011009"/>
    </source>
</evidence>
<evidence type="ECO:0000256" key="7">
    <source>
        <dbReference type="PIRSR" id="PIRSR000114-1"/>
    </source>
</evidence>
<feature type="binding site" evidence="9">
    <location>
        <position position="283"/>
    </location>
    <ligand>
        <name>NAD(+)</name>
        <dbReference type="ChEBI" id="CHEBI:57540"/>
    </ligand>
</feature>
<comment type="similarity">
    <text evidence="1 10">Belongs to the NAD-dependent glycerol-3-phosphate dehydrogenase family.</text>
</comment>
<dbReference type="Pfam" id="PF07479">
    <property type="entry name" value="NAD_Gly3P_dh_C"/>
    <property type="match status" value="1"/>
</dbReference>
<dbReference type="InterPro" id="IPR036291">
    <property type="entry name" value="NAD(P)-bd_dom_sf"/>
</dbReference>
<dbReference type="Gene3D" id="3.40.50.720">
    <property type="entry name" value="NAD(P)-binding Rossmann-like Domain"/>
    <property type="match status" value="1"/>
</dbReference>
<evidence type="ECO:0000256" key="5">
    <source>
        <dbReference type="ARBA" id="ARBA00023209"/>
    </source>
</evidence>
<keyword evidence="2" id="KW-0444">Lipid biosynthesis</keyword>
<evidence type="ECO:0000256" key="3">
    <source>
        <dbReference type="ARBA" id="ARBA00023002"/>
    </source>
</evidence>
<reference evidence="14 15" key="1">
    <citation type="submission" date="2018-03" db="EMBL/GenBank/DDBJ databases">
        <title>Genomic Encyclopedia of Archaeal and Bacterial Type Strains, Phase II (KMG-II): from individual species to whole genera.</title>
        <authorList>
            <person name="Goeker M."/>
        </authorList>
    </citation>
    <scope>NUCLEOTIDE SEQUENCE [LARGE SCALE GENOMIC DNA]</scope>
    <source>
        <strain evidence="14 15">DSM 100346</strain>
    </source>
</reference>
<dbReference type="GO" id="GO:0046168">
    <property type="term" value="P:glycerol-3-phosphate catabolic process"/>
    <property type="evidence" value="ECO:0007669"/>
    <property type="project" value="InterPro"/>
</dbReference>
<feature type="binding site" evidence="8">
    <location>
        <begin position="283"/>
        <end position="284"/>
    </location>
    <ligand>
        <name>substrate</name>
    </ligand>
</feature>
<dbReference type="AlphaFoldDB" id="A0A316AT24"/>
<dbReference type="EC" id="1.1.1.94" evidence="11"/>
<dbReference type="InterPro" id="IPR006109">
    <property type="entry name" value="G3P_DH_NAD-dep_C"/>
</dbReference>
<name>A0A316AT24_9BACT</name>
<keyword evidence="3 10" id="KW-0560">Oxidoreductase</keyword>
<proteinExistence type="inferred from homology"/>
<dbReference type="PANTHER" id="PTHR11728:SF1">
    <property type="entry name" value="GLYCEROL-3-PHOSPHATE DEHYDROGENASE [NAD(+)] 2, CHLOROPLASTIC"/>
    <property type="match status" value="1"/>
</dbReference>
<dbReference type="PRINTS" id="PR00077">
    <property type="entry name" value="GPDHDRGNASE"/>
</dbReference>
<dbReference type="PANTHER" id="PTHR11728">
    <property type="entry name" value="GLYCEROL-3-PHOSPHATE DEHYDROGENASE"/>
    <property type="match status" value="1"/>
</dbReference>
<dbReference type="NCBIfam" id="NF000940">
    <property type="entry name" value="PRK00094.1-2"/>
    <property type="match status" value="1"/>
</dbReference>
<feature type="domain" description="Glycerol-3-phosphate dehydrogenase NAD-dependent C-terminal" evidence="13">
    <location>
        <begin position="208"/>
        <end position="348"/>
    </location>
</feature>
<dbReference type="SUPFAM" id="SSF51735">
    <property type="entry name" value="NAD(P)-binding Rossmann-fold domains"/>
    <property type="match status" value="1"/>
</dbReference>
<dbReference type="SUPFAM" id="SSF48179">
    <property type="entry name" value="6-phosphogluconate dehydrogenase C-terminal domain-like"/>
    <property type="match status" value="1"/>
</dbReference>
<keyword evidence="15" id="KW-1185">Reference proteome</keyword>
<evidence type="ECO:0000256" key="9">
    <source>
        <dbReference type="PIRSR" id="PIRSR000114-3"/>
    </source>
</evidence>
<dbReference type="InterPro" id="IPR008927">
    <property type="entry name" value="6-PGluconate_DH-like_C_sf"/>
</dbReference>
<dbReference type="GO" id="GO:0051287">
    <property type="term" value="F:NAD binding"/>
    <property type="evidence" value="ECO:0007669"/>
    <property type="project" value="InterPro"/>
</dbReference>
<dbReference type="GO" id="GO:0005975">
    <property type="term" value="P:carbohydrate metabolic process"/>
    <property type="evidence" value="ECO:0007669"/>
    <property type="project" value="InterPro"/>
</dbReference>
<dbReference type="GO" id="GO:0005829">
    <property type="term" value="C:cytosol"/>
    <property type="evidence" value="ECO:0007669"/>
    <property type="project" value="TreeGrafter"/>
</dbReference>
<evidence type="ECO:0000256" key="11">
    <source>
        <dbReference type="RuleBase" id="RU000439"/>
    </source>
</evidence>
<dbReference type="GO" id="GO:0008654">
    <property type="term" value="P:phospholipid biosynthetic process"/>
    <property type="evidence" value="ECO:0007669"/>
    <property type="project" value="UniProtKB-KW"/>
</dbReference>
<comment type="catalytic activity">
    <reaction evidence="11">
        <text>sn-glycerol 3-phosphate + NADP(+) = dihydroxyacetone phosphate + NADPH + H(+)</text>
        <dbReference type="Rhea" id="RHEA:11096"/>
        <dbReference type="ChEBI" id="CHEBI:15378"/>
        <dbReference type="ChEBI" id="CHEBI:57597"/>
        <dbReference type="ChEBI" id="CHEBI:57642"/>
        <dbReference type="ChEBI" id="CHEBI:57783"/>
        <dbReference type="ChEBI" id="CHEBI:58349"/>
        <dbReference type="EC" id="1.1.1.94"/>
    </reaction>
</comment>
<evidence type="ECO:0000259" key="12">
    <source>
        <dbReference type="Pfam" id="PF01210"/>
    </source>
</evidence>
<evidence type="ECO:0000313" key="14">
    <source>
        <dbReference type="EMBL" id="PWJ60668.1"/>
    </source>
</evidence>
<feature type="binding site" evidence="9">
    <location>
        <position position="168"/>
    </location>
    <ligand>
        <name>NAD(+)</name>
        <dbReference type="ChEBI" id="CHEBI:57540"/>
    </ligand>
</feature>
<dbReference type="Gene3D" id="1.10.1040.10">
    <property type="entry name" value="N-(1-d-carboxylethyl)-l-norvaline Dehydrogenase, domain 2"/>
    <property type="match status" value="1"/>
</dbReference>
<dbReference type="Proteomes" id="UP000245880">
    <property type="component" value="Unassembled WGS sequence"/>
</dbReference>